<accession>A0A858U611</accession>
<organism evidence="1 2">
    <name type="scientific">Mycoplasma phocoeninasale</name>
    <dbReference type="NCBI Taxonomy" id="2726117"/>
    <lineage>
        <taxon>Bacteria</taxon>
        <taxon>Bacillati</taxon>
        <taxon>Mycoplasmatota</taxon>
        <taxon>Mollicutes</taxon>
        <taxon>Mycoplasmataceae</taxon>
        <taxon>Mycoplasma</taxon>
    </lineage>
</organism>
<protein>
    <submittedName>
        <fullName evidence="1">Uncharacterized protein</fullName>
    </submittedName>
</protein>
<proteinExistence type="predicted"/>
<evidence type="ECO:0000313" key="2">
    <source>
        <dbReference type="Proteomes" id="UP000501728"/>
    </source>
</evidence>
<dbReference type="KEGG" id="mphn:HGG64_03150"/>
<dbReference type="RefSeq" id="WP_169580496.1">
    <property type="nucleotide sequence ID" value="NZ_CP051480.1"/>
</dbReference>
<gene>
    <name evidence="1" type="ORF">HGG64_03150</name>
</gene>
<reference evidence="1 2" key="1">
    <citation type="submission" date="2020-04" db="EMBL/GenBank/DDBJ databases">
        <title>Novel Mycoplasma species detected in Phocoena phocoena (harbor porpoise) from the USA.</title>
        <authorList>
            <person name="Volokhov D.V."/>
        </authorList>
    </citation>
    <scope>NUCLEOTIDE SEQUENCE [LARGE SCALE GENOMIC DNA]</scope>
    <source>
        <strain evidence="1 2">C264-NAS</strain>
    </source>
</reference>
<dbReference type="Proteomes" id="UP000501728">
    <property type="component" value="Chromosome"/>
</dbReference>
<keyword evidence="2" id="KW-1185">Reference proteome</keyword>
<sequence length="212" mass="25121">MDIFEKKIKEIWISEREKNKKEIKENGIPKYYYDKIIKLIDRTALDKEVIATMESMLKSDDELLLTILMKDPKRQNIYENILKEEVSKMGIEIEKLKSWGKNAFYPIGDEIKTNNAKKPKELKSLDFKMKTKSGETIYIVHKYTNENGGAQDNQYYDVINQLKQLGEKTIKKVWFCLDGRYYNEKRISDLKNINSEIVIVNIDSIKSYWEKN</sequence>
<dbReference type="AlphaFoldDB" id="A0A858U611"/>
<dbReference type="EMBL" id="CP051480">
    <property type="protein sequence ID" value="QJG66673.1"/>
    <property type="molecule type" value="Genomic_DNA"/>
</dbReference>
<name>A0A858U611_9MOLU</name>
<evidence type="ECO:0000313" key="1">
    <source>
        <dbReference type="EMBL" id="QJG66673.1"/>
    </source>
</evidence>